<comment type="similarity">
    <text evidence="1">Belongs to the protease inhibitor I39 (alpha-2-macroglobulin) family.</text>
</comment>
<keyword evidence="2" id="KW-0646">Protease inhibitor</keyword>
<dbReference type="PANTHER" id="PTHR11412:SF171">
    <property type="entry name" value="PREGNANCY ZONE PROTEIN-LIKE PROTEIN"/>
    <property type="match status" value="1"/>
</dbReference>
<dbReference type="SMART" id="SM01360">
    <property type="entry name" value="A2M"/>
    <property type="match status" value="1"/>
</dbReference>
<dbReference type="InterPro" id="IPR050473">
    <property type="entry name" value="A2M/Complement_sys"/>
</dbReference>
<evidence type="ECO:0000313" key="5">
    <source>
        <dbReference type="EMBL" id="CAB3995084.1"/>
    </source>
</evidence>
<dbReference type="SUPFAM" id="SSF48239">
    <property type="entry name" value="Terpenoid cyclases/Protein prenyltransferases"/>
    <property type="match status" value="1"/>
</dbReference>
<dbReference type="Proteomes" id="UP001152795">
    <property type="component" value="Unassembled WGS sequence"/>
</dbReference>
<evidence type="ECO:0000256" key="1">
    <source>
        <dbReference type="ARBA" id="ARBA00010952"/>
    </source>
</evidence>
<dbReference type="PROSITE" id="PS50878">
    <property type="entry name" value="RT_POL"/>
    <property type="match status" value="1"/>
</dbReference>
<dbReference type="SUPFAM" id="SSF56672">
    <property type="entry name" value="DNA/RNA polymerases"/>
    <property type="match status" value="1"/>
</dbReference>
<proteinExistence type="inferred from homology"/>
<gene>
    <name evidence="5" type="ORF">PACLA_8A035762</name>
</gene>
<dbReference type="InterPro" id="IPR001599">
    <property type="entry name" value="Macroglobln_a2"/>
</dbReference>
<dbReference type="InterPro" id="IPR000477">
    <property type="entry name" value="RT_dom"/>
</dbReference>
<dbReference type="SUPFAM" id="SSF81296">
    <property type="entry name" value="E set domains"/>
    <property type="match status" value="1"/>
</dbReference>
<keyword evidence="4" id="KW-1015">Disulfide bond</keyword>
<name>A0A6S7GNG2_PARCT</name>
<keyword evidence="6" id="KW-1185">Reference proteome</keyword>
<dbReference type="Pfam" id="PF00078">
    <property type="entry name" value="RVT_1"/>
    <property type="match status" value="1"/>
</dbReference>
<dbReference type="OrthoDB" id="9998011at2759"/>
<accession>A0A6S7GNG2</accession>
<sequence>MHQRSCQVIHGLNDELCADLEEQITTDNSVNISEIEHNGNDINTVNYDNFPELKKGINLPKNDSEWSTANDYFKCALQPSDPITLQDLNSKIKLLNDAIYSYFANNYGHTETVPDKNMGAKYKEYTVKELKKALQNLKSKKGELSEIKYVSRTLRDRLRNNGNDADDLNDSESFNHNKYLERSFWDYVKNIINRKDAVLPSFIMTDCLSYFSKSLAKINPNKLFVIPSWIPKLSDPAVQFNLDPPTYQQITNVIRKMKSSGSPCPLDQLSIISFKHCLYLRTYLTELIHDIWLSGTVPTEWKRACTILIHKKGNNNDPSNFRPITLESIPLKVFTSCLRNAVYSFLASNNFVEHNIQKGFTPNLSGTLEHTAQMADIINKARIRQRSVVITLLDLKNAFGEIHHNLIQSVLDYHHIPDHIKFVIKSLYTDFQTSIITSEFRTPFMTVGRGVLQGDCLSPLLFNMCFNTFIQHIKAEKYRQFGFSFKLLNPIHWFQFADDAAVITGQESENQHLLNRFSIWCQWSDMIIRVDKCSTFGIKKAITKSVQYLPKLLISNQLIPKITIGESFQYLGRYFDFHMSNDNHKTELTTLLNELMSDIDSKPLHPKNKLLLYSRYVLSKLAWHFTVATLSKTWVTENIDSIANKYIRRWLEVPISGTLSTVFLTNNKFGLSIYPPSVKFIQCQTVLRKALKSSPNESTNDLWRATSNHTNIQYDAYNSTKEVLKDFRSGHENKLLNQLTSQGSFFCSVTKFALPQLSKVWSVAQSKLPKNIYNFTIRYINNSLPTRKNLNRWAISSNSDCSFCLSPETLLHIVAGCQFYLDRFTWRHNSVLNFLAHQLQTVDGSTLYADLNGFKSPSILTGDTYRPDLLLSCSNGSLYVVELTTGYETNLKNNVKRKKDKYRELLRQLGMEKYNSKVTKRISETSGMEMLEVHVPDTTITSWVANGFAMSSIYGIGISNQAMLKAFQPFFVQVTLPYSVIRGEETPITVTVFNYLSSCVPIKLELSRKSEDYKVTSFHISKMCVCKDDGKSVKFKIIPNKLGHIPLTVKAMTSDAKLCPKSTVYAVDAVTRKLLVEPEGIKQEHSKGTFFCAPKKGSYSEIIDLAIPANIIPGSVLQKISIIGDIMGPALTNLDGLLAMPYGCGEQNMAKFAPNIYVMDYLTTTNQVTKKIKDDAIRYMKSGKF</sequence>
<dbReference type="InterPro" id="IPR013783">
    <property type="entry name" value="Ig-like_fold"/>
</dbReference>
<evidence type="ECO:0000256" key="3">
    <source>
        <dbReference type="ARBA" id="ARBA00022900"/>
    </source>
</evidence>
<comment type="caution">
    <text evidence="5">The sequence shown here is derived from an EMBL/GenBank/DDBJ whole genome shotgun (WGS) entry which is preliminary data.</text>
</comment>
<evidence type="ECO:0000313" key="6">
    <source>
        <dbReference type="Proteomes" id="UP001152795"/>
    </source>
</evidence>
<dbReference type="GO" id="GO:0005615">
    <property type="term" value="C:extracellular space"/>
    <property type="evidence" value="ECO:0007669"/>
    <property type="project" value="InterPro"/>
</dbReference>
<evidence type="ECO:0000256" key="2">
    <source>
        <dbReference type="ARBA" id="ARBA00022690"/>
    </source>
</evidence>
<dbReference type="InterPro" id="IPR043502">
    <property type="entry name" value="DNA/RNA_pol_sf"/>
</dbReference>
<dbReference type="InterPro" id="IPR019742">
    <property type="entry name" value="MacrogloblnA2_CS"/>
</dbReference>
<dbReference type="AlphaFoldDB" id="A0A6S7GNG2"/>
<dbReference type="PROSITE" id="PS00477">
    <property type="entry name" value="ALPHA_2_MACROGLOBULIN"/>
    <property type="match status" value="1"/>
</dbReference>
<protein>
    <submittedName>
        <fullName evidence="5">Retrovirus-related Pol poly from type-1 retrotransposable element R2</fullName>
    </submittedName>
</protein>
<organism evidence="5 6">
    <name type="scientific">Paramuricea clavata</name>
    <name type="common">Red gorgonian</name>
    <name type="synonym">Violescent sea-whip</name>
    <dbReference type="NCBI Taxonomy" id="317549"/>
    <lineage>
        <taxon>Eukaryota</taxon>
        <taxon>Metazoa</taxon>
        <taxon>Cnidaria</taxon>
        <taxon>Anthozoa</taxon>
        <taxon>Octocorallia</taxon>
        <taxon>Malacalcyonacea</taxon>
        <taxon>Plexauridae</taxon>
        <taxon>Paramuricea</taxon>
    </lineage>
</organism>
<dbReference type="PANTHER" id="PTHR11412">
    <property type="entry name" value="MACROGLOBULIN / COMPLEMENT"/>
    <property type="match status" value="1"/>
</dbReference>
<dbReference type="InterPro" id="IPR014756">
    <property type="entry name" value="Ig_E-set"/>
</dbReference>
<evidence type="ECO:0000256" key="4">
    <source>
        <dbReference type="ARBA" id="ARBA00023157"/>
    </source>
</evidence>
<dbReference type="SMART" id="SM01419">
    <property type="entry name" value="Thiol-ester_cl"/>
    <property type="match status" value="1"/>
</dbReference>
<dbReference type="Gene3D" id="2.20.130.20">
    <property type="match status" value="1"/>
</dbReference>
<reference evidence="5" key="1">
    <citation type="submission" date="2020-04" db="EMBL/GenBank/DDBJ databases">
        <authorList>
            <person name="Alioto T."/>
            <person name="Alioto T."/>
            <person name="Gomez Garrido J."/>
        </authorList>
    </citation>
    <scope>NUCLEOTIDE SEQUENCE</scope>
    <source>
        <strain evidence="5">A484AB</strain>
    </source>
</reference>
<dbReference type="Pfam" id="PF13966">
    <property type="entry name" value="zf-RVT"/>
    <property type="match status" value="1"/>
</dbReference>
<keyword evidence="3" id="KW-0722">Serine protease inhibitor</keyword>
<dbReference type="Pfam" id="PF07678">
    <property type="entry name" value="TED_complement"/>
    <property type="match status" value="1"/>
</dbReference>
<dbReference type="CDD" id="cd01650">
    <property type="entry name" value="RT_nLTR_like"/>
    <property type="match status" value="1"/>
</dbReference>
<dbReference type="InterPro" id="IPR047565">
    <property type="entry name" value="Alpha-macroglob_thiol-ester_cl"/>
</dbReference>
<dbReference type="Gene3D" id="2.60.40.10">
    <property type="entry name" value="Immunoglobulins"/>
    <property type="match status" value="1"/>
</dbReference>
<dbReference type="GO" id="GO:0004867">
    <property type="term" value="F:serine-type endopeptidase inhibitor activity"/>
    <property type="evidence" value="ECO:0007669"/>
    <property type="project" value="UniProtKB-KW"/>
</dbReference>
<dbReference type="InterPro" id="IPR011626">
    <property type="entry name" value="Alpha-macroglobulin_TED"/>
</dbReference>
<dbReference type="Gene3D" id="1.50.10.20">
    <property type="match status" value="1"/>
</dbReference>
<dbReference type="EMBL" id="CACRXK020002595">
    <property type="protein sequence ID" value="CAB3995084.1"/>
    <property type="molecule type" value="Genomic_DNA"/>
</dbReference>
<dbReference type="InterPro" id="IPR026960">
    <property type="entry name" value="RVT-Znf"/>
</dbReference>
<dbReference type="Pfam" id="PF00207">
    <property type="entry name" value="A2M"/>
    <property type="match status" value="1"/>
</dbReference>
<dbReference type="InterPro" id="IPR008930">
    <property type="entry name" value="Terpenoid_cyclase/PrenylTrfase"/>
</dbReference>